<dbReference type="InterPro" id="IPR047801">
    <property type="entry name" value="Peptidase_C45"/>
</dbReference>
<protein>
    <submittedName>
        <fullName evidence="2">Peptidase C45</fullName>
    </submittedName>
</protein>
<feature type="domain" description="Peptidase C45 hydrolase" evidence="1">
    <location>
        <begin position="108"/>
        <end position="310"/>
    </location>
</feature>
<dbReference type="OrthoDB" id="6793339at2"/>
<dbReference type="InterPro" id="IPR005079">
    <property type="entry name" value="Peptidase_C45_hydrolase"/>
</dbReference>
<proteinExistence type="predicted"/>
<dbReference type="EMBL" id="JACCEW010000004">
    <property type="protein sequence ID" value="NYT38064.1"/>
    <property type="molecule type" value="Genomic_DNA"/>
</dbReference>
<gene>
    <name evidence="2" type="ORF">H0A68_14345</name>
</gene>
<comment type="caution">
    <text evidence="2">The sequence shown here is derived from an EMBL/GenBank/DDBJ whole genome shotgun (WGS) entry which is preliminary data.</text>
</comment>
<dbReference type="PANTHER" id="PTHR34180:SF1">
    <property type="entry name" value="BETA-ALANYL-DOPAMINE_CARCININE HYDROLASE"/>
    <property type="match status" value="1"/>
</dbReference>
<dbReference type="Proteomes" id="UP000580517">
    <property type="component" value="Unassembled WGS sequence"/>
</dbReference>
<evidence type="ECO:0000259" key="1">
    <source>
        <dbReference type="Pfam" id="PF03417"/>
    </source>
</evidence>
<keyword evidence="3" id="KW-1185">Reference proteome</keyword>
<name>A0A853FBC2_9BURK</name>
<sequence>MSMLSLLQPSGTPFEMGKQLGVFGATAVHRHLIESSAWKRIVKWRGSETAHRMRTLVQRQFPAINEEIEGLAQGLQLDTEDVFLWNCRGDLLALAPDGCTTVQIPSANGPRIAHNEDGDPGFRGHCGLGLFAPVNGPRFASFVYPGSLPGHTFAVNAHGLAMTVNNLRAQQIAAGMPRMVLTRALLDLDSLDAALALLRETPRSGGFHLTLAQRGRMDLLSIEFDARAVSVRLLQQPALHANHAIHADMRERPQIITDSSRHRQQRGDTMLQSRDINPLAILADQSDPLLPIYRDADNDPDDENTLATADMHVGEDHVRWQVYGRPGTAPLYSLIDAQPA</sequence>
<accession>A0A853FBC2</accession>
<evidence type="ECO:0000313" key="3">
    <source>
        <dbReference type="Proteomes" id="UP000580517"/>
    </source>
</evidence>
<dbReference type="NCBIfam" id="NF040521">
    <property type="entry name" value="C45_proenzyme"/>
    <property type="match status" value="1"/>
</dbReference>
<dbReference type="InterPro" id="IPR047794">
    <property type="entry name" value="C45_proenzyme-like"/>
</dbReference>
<organism evidence="2 3">
    <name type="scientific">Allopusillimonas soli</name>
    <dbReference type="NCBI Taxonomy" id="659016"/>
    <lineage>
        <taxon>Bacteria</taxon>
        <taxon>Pseudomonadati</taxon>
        <taxon>Pseudomonadota</taxon>
        <taxon>Betaproteobacteria</taxon>
        <taxon>Burkholderiales</taxon>
        <taxon>Alcaligenaceae</taxon>
        <taxon>Allopusillimonas</taxon>
    </lineage>
</organism>
<dbReference type="Gene3D" id="3.60.60.10">
    <property type="entry name" value="Penicillin V Acylase, Chain A"/>
    <property type="match status" value="1"/>
</dbReference>
<dbReference type="PANTHER" id="PTHR34180">
    <property type="entry name" value="PEPTIDASE C45"/>
    <property type="match status" value="1"/>
</dbReference>
<reference evidence="2 3" key="1">
    <citation type="submission" date="2020-07" db="EMBL/GenBank/DDBJ databases">
        <title>Taxonomic revisions and descriptions of new bacterial species based on genomic comparisons in the high-G+C-content subgroup of the family Alcaligenaceae.</title>
        <authorList>
            <person name="Szabo A."/>
            <person name="Felfoldi T."/>
        </authorList>
    </citation>
    <scope>NUCLEOTIDE SEQUENCE [LARGE SCALE GENOMIC DNA]</scope>
    <source>
        <strain evidence="2 3">DSM 25264</strain>
    </source>
</reference>
<dbReference type="AlphaFoldDB" id="A0A853FBC2"/>
<dbReference type="Pfam" id="PF03417">
    <property type="entry name" value="AAT"/>
    <property type="match status" value="1"/>
</dbReference>
<evidence type="ECO:0000313" key="2">
    <source>
        <dbReference type="EMBL" id="NYT38064.1"/>
    </source>
</evidence>